<gene>
    <name evidence="2" type="ORF">ACGRHZ_04875</name>
    <name evidence="1" type="ORF">THF1A12_220051</name>
</gene>
<proteinExistence type="predicted"/>
<evidence type="ECO:0008006" key="5">
    <source>
        <dbReference type="Google" id="ProtNLM"/>
    </source>
</evidence>
<dbReference type="Proteomes" id="UP001295462">
    <property type="component" value="Unassembled WGS sequence"/>
</dbReference>
<sequence>MFVLISTFISIAILAGIYHLAAKREKQHARKYQLLSLLRDVVYLLRRHRAMTHHSLQYHQNHENEIEHVHRELSNKLHLLLDTSHFENKPMYRVLQIKIDKLMEQWEDNSVARNQMEHGRLIRHCLFLMDEVTIAWLAIAQRDELNDEYHMNWQTVIDSLETLTQLRISIQDMEDRGGPERMRNYASVMIRRLNQLAVISPLSLASPTSVSSIQALNEYIDGDINTLKVEKLYDITSDLSLTIFNTYDHILSDIIEVLYQPLPKLSLA</sequence>
<dbReference type="Proteomes" id="UP001607221">
    <property type="component" value="Unassembled WGS sequence"/>
</dbReference>
<dbReference type="EMBL" id="JBIHSE010000001">
    <property type="protein sequence ID" value="MFH0270661.1"/>
    <property type="molecule type" value="Genomic_DNA"/>
</dbReference>
<evidence type="ECO:0000313" key="1">
    <source>
        <dbReference type="EMBL" id="CAH1590336.1"/>
    </source>
</evidence>
<evidence type="ECO:0000313" key="2">
    <source>
        <dbReference type="EMBL" id="MFH0270661.1"/>
    </source>
</evidence>
<name>A0AAU9QMQ1_9VIBR</name>
<organism evidence="1 3">
    <name type="scientific">Vibrio jasicida</name>
    <dbReference type="NCBI Taxonomy" id="766224"/>
    <lineage>
        <taxon>Bacteria</taxon>
        <taxon>Pseudomonadati</taxon>
        <taxon>Pseudomonadota</taxon>
        <taxon>Gammaproteobacteria</taxon>
        <taxon>Vibrionales</taxon>
        <taxon>Vibrionaceae</taxon>
        <taxon>Vibrio</taxon>
    </lineage>
</organism>
<protein>
    <recommendedName>
        <fullName evidence="5">Nitrate/nitrite sensing protein domain-containing protein</fullName>
    </recommendedName>
</protein>
<keyword evidence="4" id="KW-1185">Reference proteome</keyword>
<reference evidence="1" key="1">
    <citation type="submission" date="2022-01" db="EMBL/GenBank/DDBJ databases">
        <authorList>
            <person name="Lagorce A."/>
        </authorList>
    </citation>
    <scope>NUCLEOTIDE SEQUENCE</scope>
    <source>
        <strain evidence="1">Th15_F1_A12</strain>
    </source>
</reference>
<reference evidence="2 4" key="2">
    <citation type="submission" date="2024-10" db="EMBL/GenBank/DDBJ databases">
        <authorList>
            <person name="Yibar A."/>
            <person name="Saticioglu I.B."/>
            <person name="Duman M."/>
            <person name="Ajmi N."/>
            <person name="Gurler F."/>
            <person name="Ay H."/>
            <person name="Onuk E."/>
            <person name="Guler S."/>
            <person name="Romalde J.L."/>
        </authorList>
    </citation>
    <scope>NUCLEOTIDE SEQUENCE [LARGE SCALE GENOMIC DNA]</scope>
    <source>
        <strain evidence="2 4">1-TCBS-A</strain>
    </source>
</reference>
<comment type="caution">
    <text evidence="1">The sequence shown here is derived from an EMBL/GenBank/DDBJ whole genome shotgun (WGS) entry which is preliminary data.</text>
</comment>
<evidence type="ECO:0000313" key="3">
    <source>
        <dbReference type="Proteomes" id="UP001295462"/>
    </source>
</evidence>
<dbReference type="RefSeq" id="WP_039977055.1">
    <property type="nucleotide sequence ID" value="NZ_BBLA01000026.1"/>
</dbReference>
<accession>A0AAU9QMQ1</accession>
<dbReference type="AlphaFoldDB" id="A0AAU9QMQ1"/>
<dbReference type="EMBL" id="CAKMUD010000075">
    <property type="protein sequence ID" value="CAH1590336.1"/>
    <property type="molecule type" value="Genomic_DNA"/>
</dbReference>
<evidence type="ECO:0000313" key="4">
    <source>
        <dbReference type="Proteomes" id="UP001607221"/>
    </source>
</evidence>